<dbReference type="Gene3D" id="1.20.1730.10">
    <property type="entry name" value="Sodium/glucose cotransporter"/>
    <property type="match status" value="1"/>
</dbReference>
<evidence type="ECO:0000256" key="10">
    <source>
        <dbReference type="ARBA" id="ARBA00023136"/>
    </source>
</evidence>
<sequence length="497" mass="54852">MVSMVGPIVTLIISLIVMLYIGWYSFKKRQAESMEDYFLASRTVGTLVVALSLFATQYSGNSMIGYTARAYRIGFQQLVFPVFMVMIPVAYMLFIPKLYVLAHRRKYITLLDFLEDRFRSKTLCFIAGIFLFWGIYVQFIEQLQASGTLFAGLGSHIPYWSGVVVLGSIIAVYVAIGGMRGAMLAQAIQGGIMFLGILFLIIYSWIHFGGLGSSVQKLLEISPSKVLPPQSSGGILNWASTMALVGLGGAMYAHSIQQLFASRNENVLKHSLARMAVLTFVTPTILVFIGIIAAANILGLSGMDTEKVIPMMLTQIMQRSTFAYWAMSIVFTAILMATLSTASGVLISLTTIIIRDFYRRFINPNVTDLKATRVARWFNFVILIVSMILVLEPKTTIWRLTEIKFEGLLQAVPAVLLGLYWSRATKPAIITGMLVGGVVAVGMSLSGNPRFLGIHGGVLGMLLNFFVAITISLMTSSKEDEIQSFGEKFVNLFKLNQ</sequence>
<dbReference type="RefSeq" id="WP_057940666.1">
    <property type="nucleotide sequence ID" value="NZ_ACJX03000001.1"/>
</dbReference>
<evidence type="ECO:0000313" key="15">
    <source>
        <dbReference type="EMBL" id="KRT34929.1"/>
    </source>
</evidence>
<feature type="transmembrane region" description="Helical" evidence="14">
    <location>
        <begin position="322"/>
        <end position="354"/>
    </location>
</feature>
<dbReference type="GO" id="GO:0006814">
    <property type="term" value="P:sodium ion transport"/>
    <property type="evidence" value="ECO:0007669"/>
    <property type="project" value="UniProtKB-KW"/>
</dbReference>
<feature type="transmembrane region" description="Helical" evidence="14">
    <location>
        <begin position="235"/>
        <end position="254"/>
    </location>
</feature>
<dbReference type="PROSITE" id="PS50283">
    <property type="entry name" value="NA_SOLUT_SYMP_3"/>
    <property type="match status" value="1"/>
</dbReference>
<comment type="similarity">
    <text evidence="2 13">Belongs to the sodium:solute symporter (SSF) (TC 2.A.21) family.</text>
</comment>
<evidence type="ECO:0000256" key="7">
    <source>
        <dbReference type="ARBA" id="ARBA00022989"/>
    </source>
</evidence>
<dbReference type="AlphaFoldDB" id="A0A0T5X9B0"/>
<keyword evidence="7 14" id="KW-1133">Transmembrane helix</keyword>
<keyword evidence="16" id="KW-1185">Reference proteome</keyword>
<dbReference type="EMBL" id="ACJX03000001">
    <property type="protein sequence ID" value="KRT34929.1"/>
    <property type="molecule type" value="Genomic_DNA"/>
</dbReference>
<evidence type="ECO:0000256" key="5">
    <source>
        <dbReference type="ARBA" id="ARBA00022692"/>
    </source>
</evidence>
<keyword evidence="8" id="KW-0915">Sodium</keyword>
<feature type="transmembrane region" description="Helical" evidence="14">
    <location>
        <begin position="374"/>
        <end position="391"/>
    </location>
</feature>
<dbReference type="OrthoDB" id="9810181at2"/>
<dbReference type="GO" id="GO:0005886">
    <property type="term" value="C:plasma membrane"/>
    <property type="evidence" value="ECO:0007669"/>
    <property type="project" value="UniProtKB-SubCell"/>
</dbReference>
<evidence type="ECO:0000256" key="1">
    <source>
        <dbReference type="ARBA" id="ARBA00004651"/>
    </source>
</evidence>
<comment type="catalytic activity">
    <reaction evidence="12">
        <text>L-proline(in) + Na(+)(in) = L-proline(out) + Na(+)(out)</text>
        <dbReference type="Rhea" id="RHEA:28967"/>
        <dbReference type="ChEBI" id="CHEBI:29101"/>
        <dbReference type="ChEBI" id="CHEBI:60039"/>
    </reaction>
</comment>
<dbReference type="Pfam" id="PF00474">
    <property type="entry name" value="SSF"/>
    <property type="match status" value="1"/>
</dbReference>
<evidence type="ECO:0000256" key="8">
    <source>
        <dbReference type="ARBA" id="ARBA00023053"/>
    </source>
</evidence>
<organism evidence="15 16">
    <name type="scientific">Acetomicrobium hydrogeniformans ATCC BAA-1850</name>
    <dbReference type="NCBI Taxonomy" id="592015"/>
    <lineage>
        <taxon>Bacteria</taxon>
        <taxon>Thermotogati</taxon>
        <taxon>Synergistota</taxon>
        <taxon>Synergistia</taxon>
        <taxon>Synergistales</taxon>
        <taxon>Acetomicrobiaceae</taxon>
        <taxon>Acetomicrobium</taxon>
    </lineage>
</organism>
<dbReference type="InterPro" id="IPR050277">
    <property type="entry name" value="Sodium:Solute_Symporter"/>
</dbReference>
<evidence type="ECO:0000256" key="6">
    <source>
        <dbReference type="ARBA" id="ARBA00022847"/>
    </source>
</evidence>
<dbReference type="InterPro" id="IPR038377">
    <property type="entry name" value="Na/Glc_symporter_sf"/>
</dbReference>
<dbReference type="PANTHER" id="PTHR48086">
    <property type="entry name" value="SODIUM/PROLINE SYMPORTER-RELATED"/>
    <property type="match status" value="1"/>
</dbReference>
<dbReference type="Proteomes" id="UP000005273">
    <property type="component" value="Unassembled WGS sequence"/>
</dbReference>
<feature type="transmembrane region" description="Helical" evidence="14">
    <location>
        <begin position="6"/>
        <end position="26"/>
    </location>
</feature>
<dbReference type="GO" id="GO:0015293">
    <property type="term" value="F:symporter activity"/>
    <property type="evidence" value="ECO:0007669"/>
    <property type="project" value="UniProtKB-KW"/>
</dbReference>
<keyword evidence="4" id="KW-1003">Cell membrane</keyword>
<dbReference type="PANTHER" id="PTHR48086:SF3">
    <property type="entry name" value="SODIUM_PROLINE SYMPORTER"/>
    <property type="match status" value="1"/>
</dbReference>
<evidence type="ECO:0000256" key="3">
    <source>
        <dbReference type="ARBA" id="ARBA00022448"/>
    </source>
</evidence>
<evidence type="ECO:0000256" key="9">
    <source>
        <dbReference type="ARBA" id="ARBA00023065"/>
    </source>
</evidence>
<evidence type="ECO:0000256" key="11">
    <source>
        <dbReference type="ARBA" id="ARBA00023201"/>
    </source>
</evidence>
<feature type="transmembrane region" description="Helical" evidence="14">
    <location>
        <begin position="275"/>
        <end position="302"/>
    </location>
</feature>
<dbReference type="InterPro" id="IPR001734">
    <property type="entry name" value="Na/solute_symporter"/>
</dbReference>
<keyword evidence="10 14" id="KW-0472">Membrane</keyword>
<evidence type="ECO:0000256" key="4">
    <source>
        <dbReference type="ARBA" id="ARBA00022475"/>
    </source>
</evidence>
<keyword evidence="9" id="KW-0406">Ion transport</keyword>
<keyword evidence="3" id="KW-0813">Transport</keyword>
<feature type="transmembrane region" description="Helical" evidence="14">
    <location>
        <begin position="428"/>
        <end position="446"/>
    </location>
</feature>
<feature type="transmembrane region" description="Helical" evidence="14">
    <location>
        <begin position="78"/>
        <end position="101"/>
    </location>
</feature>
<gene>
    <name evidence="15" type="ORF">HMPREF1705_04182</name>
</gene>
<keyword evidence="11" id="KW-0739">Sodium transport</keyword>
<evidence type="ECO:0000256" key="14">
    <source>
        <dbReference type="SAM" id="Phobius"/>
    </source>
</evidence>
<accession>A0A0T5X9B0</accession>
<proteinExistence type="inferred from homology"/>
<comment type="subcellular location">
    <subcellularLocation>
        <location evidence="1">Cell membrane</location>
        <topology evidence="1">Multi-pass membrane protein</topology>
    </subcellularLocation>
</comment>
<protein>
    <submittedName>
        <fullName evidence="15">Transporter, SSS family</fullName>
    </submittedName>
</protein>
<feature type="transmembrane region" description="Helical" evidence="14">
    <location>
        <begin position="452"/>
        <end position="474"/>
    </location>
</feature>
<comment type="caution">
    <text evidence="15">The sequence shown here is derived from an EMBL/GenBank/DDBJ whole genome shotgun (WGS) entry which is preliminary data.</text>
</comment>
<keyword evidence="6" id="KW-0769">Symport</keyword>
<name>A0A0T5X9B0_9BACT</name>
<evidence type="ECO:0000256" key="2">
    <source>
        <dbReference type="ARBA" id="ARBA00006434"/>
    </source>
</evidence>
<keyword evidence="5 14" id="KW-0812">Transmembrane</keyword>
<feature type="transmembrane region" description="Helical" evidence="14">
    <location>
        <begin position="159"/>
        <end position="179"/>
    </location>
</feature>
<feature type="transmembrane region" description="Helical" evidence="14">
    <location>
        <begin position="191"/>
        <end position="215"/>
    </location>
</feature>
<evidence type="ECO:0000256" key="12">
    <source>
        <dbReference type="ARBA" id="ARBA00033708"/>
    </source>
</evidence>
<feature type="transmembrane region" description="Helical" evidence="14">
    <location>
        <begin position="122"/>
        <end position="139"/>
    </location>
</feature>
<dbReference type="STRING" id="592015.HMPREF1705_04182"/>
<evidence type="ECO:0000313" key="16">
    <source>
        <dbReference type="Proteomes" id="UP000005273"/>
    </source>
</evidence>
<dbReference type="CDD" id="cd10322">
    <property type="entry name" value="SLC5sbd"/>
    <property type="match status" value="1"/>
</dbReference>
<reference evidence="16" key="1">
    <citation type="submission" date="2012-09" db="EMBL/GenBank/DDBJ databases">
        <authorList>
            <person name="Weinstock G."/>
            <person name="Sodergren E."/>
            <person name="Clifton S."/>
            <person name="Fulton L."/>
            <person name="Fulton B."/>
            <person name="Courtney L."/>
            <person name="Fronick C."/>
            <person name="Harrison M."/>
            <person name="Strong C."/>
            <person name="Farmer C."/>
            <person name="Delehaunty K."/>
            <person name="Markovic C."/>
            <person name="Hall O."/>
            <person name="Minx P."/>
            <person name="Tomlinson C."/>
            <person name="Mitreva M."/>
            <person name="Nelson J."/>
            <person name="Hou S."/>
            <person name="Wollam A."/>
            <person name="Pepin K.H."/>
            <person name="Johnson M."/>
            <person name="Bhonagiri V."/>
            <person name="Nash W.E."/>
            <person name="Suruliraj S."/>
            <person name="Warren W."/>
            <person name="Chinwalla A."/>
            <person name="Mardis E.R."/>
            <person name="Wilson R.K."/>
        </authorList>
    </citation>
    <scope>NUCLEOTIDE SEQUENCE [LARGE SCALE GENOMIC DNA]</scope>
    <source>
        <strain evidence="16">OS1</strain>
    </source>
</reference>
<feature type="transmembrane region" description="Helical" evidence="14">
    <location>
        <begin position="38"/>
        <end position="58"/>
    </location>
</feature>
<evidence type="ECO:0000256" key="13">
    <source>
        <dbReference type="RuleBase" id="RU362091"/>
    </source>
</evidence>
<dbReference type="eggNOG" id="COG0591">
    <property type="taxonomic scope" value="Bacteria"/>
</dbReference>